<feature type="compositionally biased region" description="Basic and acidic residues" evidence="1">
    <location>
        <begin position="208"/>
        <end position="229"/>
    </location>
</feature>
<name>A0A1Q5UAL7_9EURO</name>
<reference evidence="2 3" key="1">
    <citation type="submission" date="2016-10" db="EMBL/GenBank/DDBJ databases">
        <title>Genome sequence of the ascomycete fungus Penicillium subrubescens.</title>
        <authorList>
            <person name="De Vries R.P."/>
            <person name="Peng M."/>
            <person name="Dilokpimol A."/>
            <person name="Hilden K."/>
            <person name="Makela M.R."/>
            <person name="Grigoriev I."/>
            <person name="Riley R."/>
            <person name="Granchi Z."/>
        </authorList>
    </citation>
    <scope>NUCLEOTIDE SEQUENCE [LARGE SCALE GENOMIC DNA]</scope>
    <source>
        <strain evidence="2 3">CBS 132785</strain>
    </source>
</reference>
<sequence length="357" mass="38781">MSYPFATRLDDYSVAQSRSSSLCPLCGSLYTYNSPESASLFPPVSPFGKPAHTNGNGCSTYPYPSPFVPPPADYSSSSASTCPPVSPFGNIAATLAATKVDGSSAYLHPNLFGPPPANNHPETVSTCQTVSPFGNIAATPATSSTYPTLFGFSPANNYMESASTGQMVSSLGNVAATLPAANANGGATRPYPSEFPSADDPSASALRKAHETAKRREGHETDDPEGQRGTELLPYHHEAHEEATQYLRTLYLEIEKDPTAALYNYNKFNAPSPAAREAMDKIDKINGRLMTINCSSNRQIEVGQIMRDRFVRTWRLFIYAPEERKGRHRSTLADMCKELHYPSEWANVPPGDFEEPH</sequence>
<keyword evidence="3" id="KW-1185">Reference proteome</keyword>
<comment type="caution">
    <text evidence="2">The sequence shown here is derived from an EMBL/GenBank/DDBJ whole genome shotgun (WGS) entry which is preliminary data.</text>
</comment>
<evidence type="ECO:0000313" key="3">
    <source>
        <dbReference type="Proteomes" id="UP000186955"/>
    </source>
</evidence>
<proteinExistence type="predicted"/>
<dbReference type="EMBL" id="MNBE01000508">
    <property type="protein sequence ID" value="OKP09516.1"/>
    <property type="molecule type" value="Genomic_DNA"/>
</dbReference>
<accession>A0A1Q5UAL7</accession>
<protein>
    <submittedName>
        <fullName evidence="2">Uncharacterized protein</fullName>
    </submittedName>
</protein>
<evidence type="ECO:0000256" key="1">
    <source>
        <dbReference type="SAM" id="MobiDB-lite"/>
    </source>
</evidence>
<gene>
    <name evidence="2" type="ORF">PENSUB_5138</name>
</gene>
<dbReference type="AlphaFoldDB" id="A0A1Q5UAL7"/>
<feature type="region of interest" description="Disordered" evidence="1">
    <location>
        <begin position="185"/>
        <end position="229"/>
    </location>
</feature>
<dbReference type="Proteomes" id="UP000186955">
    <property type="component" value="Unassembled WGS sequence"/>
</dbReference>
<evidence type="ECO:0000313" key="2">
    <source>
        <dbReference type="EMBL" id="OKP09516.1"/>
    </source>
</evidence>
<organism evidence="2 3">
    <name type="scientific">Penicillium subrubescens</name>
    <dbReference type="NCBI Taxonomy" id="1316194"/>
    <lineage>
        <taxon>Eukaryota</taxon>
        <taxon>Fungi</taxon>
        <taxon>Dikarya</taxon>
        <taxon>Ascomycota</taxon>
        <taxon>Pezizomycotina</taxon>
        <taxon>Eurotiomycetes</taxon>
        <taxon>Eurotiomycetidae</taxon>
        <taxon>Eurotiales</taxon>
        <taxon>Aspergillaceae</taxon>
        <taxon>Penicillium</taxon>
    </lineage>
</organism>